<keyword evidence="5 13" id="KW-1133">Transmembrane helix</keyword>
<dbReference type="GO" id="GO:0006935">
    <property type="term" value="P:chemotaxis"/>
    <property type="evidence" value="ECO:0007669"/>
    <property type="project" value="UniProtKB-KW"/>
</dbReference>
<keyword evidence="3" id="KW-0145">Chemotaxis</keyword>
<evidence type="ECO:0000313" key="15">
    <source>
        <dbReference type="Ensembl" id="ENSAPOP00000028931.1"/>
    </source>
</evidence>
<dbReference type="SUPFAM" id="SSF81321">
    <property type="entry name" value="Family A G protein-coupled receptor-like"/>
    <property type="match status" value="1"/>
</dbReference>
<keyword evidence="8" id="KW-1015">Disulfide bond</keyword>
<comment type="subcellular location">
    <subcellularLocation>
        <location evidence="1">Cell membrane</location>
        <topology evidence="1">Multi-pass membrane protein</topology>
    </subcellularLocation>
</comment>
<sequence length="424" mass="47598">MAYRHPGVYKCVTDLVPSCGCAVEIPILRLQQYFFVFLTKSLTYVTLLSKHCSENRSEKLNPPAKDSERQHFIVAAFAIDTYRKVTSMDDIDYVEYGDYTPSNDTEIYSNLTHLVTFSTSQSSLTYVLVAANIIISVAGLGGNSLVIWICGWKMKTTVITTWYISLAISDLLFCVFLPLDVFYMLTSNWPFGQILCKLSSSALFLNMYSSVFLLVLISADRCVMALFPVWSHNHRRVPKAFRVIVLMWILSALLTLPSLIFRKTTVHGSVTQCHTDYGGHSKHKAVALTRFICGFLIPFQIIVSCSLVLGVKLKSLTIKSTKPYKVMAALILSFFFCWVPYHTFVLLELDLKNHSVEVQKTGLRVGTTLAAANSFISPLLYVFIGNDFKRTLKRSLTSGIEEAMAEDIRTGGLSHSKCKSMEVI</sequence>
<evidence type="ECO:0000256" key="2">
    <source>
        <dbReference type="ARBA" id="ARBA00022475"/>
    </source>
</evidence>
<dbReference type="Proteomes" id="UP000257200">
    <property type="component" value="Unplaced"/>
</dbReference>
<evidence type="ECO:0000256" key="13">
    <source>
        <dbReference type="SAM" id="Phobius"/>
    </source>
</evidence>
<feature type="transmembrane region" description="Helical" evidence="13">
    <location>
        <begin position="323"/>
        <end position="341"/>
    </location>
</feature>
<dbReference type="OrthoDB" id="6117944at2759"/>
<dbReference type="GO" id="GO:0007204">
    <property type="term" value="P:positive regulation of cytosolic calcium ion concentration"/>
    <property type="evidence" value="ECO:0007669"/>
    <property type="project" value="TreeGrafter"/>
</dbReference>
<evidence type="ECO:0000256" key="1">
    <source>
        <dbReference type="ARBA" id="ARBA00004651"/>
    </source>
</evidence>
<dbReference type="GO" id="GO:0004930">
    <property type="term" value="F:G protein-coupled receptor activity"/>
    <property type="evidence" value="ECO:0007669"/>
    <property type="project" value="UniProtKB-KW"/>
</dbReference>
<dbReference type="PRINTS" id="PR00526">
    <property type="entry name" value="FMETLEUPHER"/>
</dbReference>
<evidence type="ECO:0000256" key="4">
    <source>
        <dbReference type="ARBA" id="ARBA00022692"/>
    </source>
</evidence>
<dbReference type="GO" id="GO:0004875">
    <property type="term" value="F:complement receptor activity"/>
    <property type="evidence" value="ECO:0007669"/>
    <property type="project" value="TreeGrafter"/>
</dbReference>
<evidence type="ECO:0000259" key="14">
    <source>
        <dbReference type="PROSITE" id="PS50262"/>
    </source>
</evidence>
<comment type="similarity">
    <text evidence="12">Belongs to the chemokine-like receptor (CMKLR) family.</text>
</comment>
<evidence type="ECO:0000256" key="9">
    <source>
        <dbReference type="ARBA" id="ARBA00023170"/>
    </source>
</evidence>
<feature type="transmembrane region" description="Helical" evidence="13">
    <location>
        <begin position="205"/>
        <end position="229"/>
    </location>
</feature>
<dbReference type="AlphaFoldDB" id="A0A3Q1GE80"/>
<keyword evidence="6" id="KW-0297">G-protein coupled receptor</keyword>
<feature type="transmembrane region" description="Helical" evidence="13">
    <location>
        <begin position="124"/>
        <end position="150"/>
    </location>
</feature>
<feature type="transmembrane region" description="Helical" evidence="13">
    <location>
        <begin position="241"/>
        <end position="261"/>
    </location>
</feature>
<evidence type="ECO:0000256" key="11">
    <source>
        <dbReference type="ARBA" id="ARBA00023224"/>
    </source>
</evidence>
<feature type="transmembrane region" description="Helical" evidence="13">
    <location>
        <begin position="162"/>
        <end position="185"/>
    </location>
</feature>
<feature type="transmembrane region" description="Helical" evidence="13">
    <location>
        <begin position="361"/>
        <end position="384"/>
    </location>
</feature>
<evidence type="ECO:0000256" key="7">
    <source>
        <dbReference type="ARBA" id="ARBA00023136"/>
    </source>
</evidence>
<dbReference type="GeneTree" id="ENSGT01020000230438"/>
<protein>
    <submittedName>
        <fullName evidence="15">Chemerin chemokine-like receptor 1</fullName>
    </submittedName>
</protein>
<dbReference type="Pfam" id="PF00001">
    <property type="entry name" value="7tm_1"/>
    <property type="match status" value="1"/>
</dbReference>
<dbReference type="GO" id="GO:0007200">
    <property type="term" value="P:phospholipase C-activating G protein-coupled receptor signaling pathway"/>
    <property type="evidence" value="ECO:0007669"/>
    <property type="project" value="TreeGrafter"/>
</dbReference>
<dbReference type="InterPro" id="IPR017452">
    <property type="entry name" value="GPCR_Rhodpsn_7TM"/>
</dbReference>
<accession>A0A3Q1GE80</accession>
<dbReference type="PANTHER" id="PTHR24225">
    <property type="entry name" value="CHEMOTACTIC RECEPTOR"/>
    <property type="match status" value="1"/>
</dbReference>
<dbReference type="GO" id="GO:0005886">
    <property type="term" value="C:plasma membrane"/>
    <property type="evidence" value="ECO:0007669"/>
    <property type="project" value="UniProtKB-SubCell"/>
</dbReference>
<dbReference type="CDD" id="cd14974">
    <property type="entry name" value="7tmA_Anaphylatoxin_R-like"/>
    <property type="match status" value="1"/>
</dbReference>
<keyword evidence="9" id="KW-0675">Receptor</keyword>
<dbReference type="Ensembl" id="ENSAPOT00000019559.1">
    <property type="protein sequence ID" value="ENSAPOP00000028931.1"/>
    <property type="gene ID" value="ENSAPOG00000014497.1"/>
</dbReference>
<dbReference type="InParanoid" id="A0A3Q1GE80"/>
<reference evidence="15" key="1">
    <citation type="submission" date="2025-08" db="UniProtKB">
        <authorList>
            <consortium name="Ensembl"/>
        </authorList>
    </citation>
    <scope>IDENTIFICATION</scope>
</reference>
<feature type="transmembrane region" description="Helical" evidence="13">
    <location>
        <begin position="287"/>
        <end position="311"/>
    </location>
</feature>
<dbReference type="FunFam" id="1.20.1070.10:FF:000034">
    <property type="entry name" value="G-protein coupled receptor 1"/>
    <property type="match status" value="1"/>
</dbReference>
<evidence type="ECO:0000256" key="5">
    <source>
        <dbReference type="ARBA" id="ARBA00022989"/>
    </source>
</evidence>
<dbReference type="InterPro" id="IPR000276">
    <property type="entry name" value="GPCR_Rhodpsn"/>
</dbReference>
<keyword evidence="7 13" id="KW-0472">Membrane</keyword>
<dbReference type="Gene3D" id="1.20.1070.10">
    <property type="entry name" value="Rhodopsin 7-helix transmembrane proteins"/>
    <property type="match status" value="1"/>
</dbReference>
<evidence type="ECO:0000256" key="10">
    <source>
        <dbReference type="ARBA" id="ARBA00023180"/>
    </source>
</evidence>
<dbReference type="InterPro" id="IPR000826">
    <property type="entry name" value="Formyl_rcpt-rel"/>
</dbReference>
<evidence type="ECO:0000313" key="16">
    <source>
        <dbReference type="Proteomes" id="UP000257200"/>
    </source>
</evidence>
<dbReference type="PRINTS" id="PR00237">
    <property type="entry name" value="GPCRRHODOPSN"/>
</dbReference>
<evidence type="ECO:0000256" key="12">
    <source>
        <dbReference type="ARBA" id="ARBA00025736"/>
    </source>
</evidence>
<dbReference type="PANTHER" id="PTHR24225:SF0">
    <property type="entry name" value="N-FORMYL PEPTIDE RECEPTOR 2"/>
    <property type="match status" value="1"/>
</dbReference>
<keyword evidence="10" id="KW-0325">Glycoprotein</keyword>
<keyword evidence="2" id="KW-1003">Cell membrane</keyword>
<dbReference type="GO" id="GO:0006954">
    <property type="term" value="P:inflammatory response"/>
    <property type="evidence" value="ECO:0007669"/>
    <property type="project" value="TreeGrafter"/>
</dbReference>
<feature type="domain" description="G-protein coupled receptors family 1 profile" evidence="14">
    <location>
        <begin position="142"/>
        <end position="381"/>
    </location>
</feature>
<evidence type="ECO:0000256" key="3">
    <source>
        <dbReference type="ARBA" id="ARBA00022500"/>
    </source>
</evidence>
<reference evidence="15" key="2">
    <citation type="submission" date="2025-09" db="UniProtKB">
        <authorList>
            <consortium name="Ensembl"/>
        </authorList>
    </citation>
    <scope>IDENTIFICATION</scope>
</reference>
<keyword evidence="4 13" id="KW-0812">Transmembrane</keyword>
<keyword evidence="16" id="KW-1185">Reference proteome</keyword>
<dbReference type="PROSITE" id="PS50262">
    <property type="entry name" value="G_PROTEIN_RECEP_F1_2"/>
    <property type="match status" value="1"/>
</dbReference>
<keyword evidence="11" id="KW-0807">Transducer</keyword>
<evidence type="ECO:0000256" key="6">
    <source>
        <dbReference type="ARBA" id="ARBA00023040"/>
    </source>
</evidence>
<name>A0A3Q1GE80_9TELE</name>
<proteinExistence type="inferred from homology"/>
<evidence type="ECO:0000256" key="8">
    <source>
        <dbReference type="ARBA" id="ARBA00023157"/>
    </source>
</evidence>
<organism evidence="15 16">
    <name type="scientific">Acanthochromis polyacanthus</name>
    <name type="common">spiny chromis</name>
    <dbReference type="NCBI Taxonomy" id="80966"/>
    <lineage>
        <taxon>Eukaryota</taxon>
        <taxon>Metazoa</taxon>
        <taxon>Chordata</taxon>
        <taxon>Craniata</taxon>
        <taxon>Vertebrata</taxon>
        <taxon>Euteleostomi</taxon>
        <taxon>Actinopterygii</taxon>
        <taxon>Neopterygii</taxon>
        <taxon>Teleostei</taxon>
        <taxon>Neoteleostei</taxon>
        <taxon>Acanthomorphata</taxon>
        <taxon>Ovalentaria</taxon>
        <taxon>Pomacentridae</taxon>
        <taxon>Acanthochromis</taxon>
    </lineage>
</organism>